<protein>
    <submittedName>
        <fullName evidence="2">Uncharacterized protein</fullName>
    </submittedName>
</protein>
<keyword evidence="1" id="KW-1133">Transmembrane helix</keyword>
<gene>
    <name evidence="2" type="ORF">AB1471_13740</name>
</gene>
<comment type="caution">
    <text evidence="2">The sequence shown here is derived from an EMBL/GenBank/DDBJ whole genome shotgun (WGS) entry which is preliminary data.</text>
</comment>
<evidence type="ECO:0000313" key="2">
    <source>
        <dbReference type="EMBL" id="MEW9502853.1"/>
    </source>
</evidence>
<sequence length="55" mass="6276">MDLLLWITVGFIVIGFVVLISMKKRMEMKVALIIENKDSMESKQISPKPVVVDLK</sequence>
<dbReference type="EMBL" id="JBFMIA010000017">
    <property type="protein sequence ID" value="MEW9502853.1"/>
    <property type="molecule type" value="Genomic_DNA"/>
</dbReference>
<reference evidence="2 3" key="1">
    <citation type="journal article" date="1979" name="Int. J. Syst. Evol. Microbiol.">
        <title>Bacillus globisporus subsp. marinus subsp. nov.</title>
        <authorList>
            <person name="Liu H."/>
        </authorList>
    </citation>
    <scope>NUCLEOTIDE SEQUENCE [LARGE SCALE GENOMIC DNA]</scope>
    <source>
        <strain evidence="2 3">DSM 1297</strain>
    </source>
</reference>
<keyword evidence="3" id="KW-1185">Reference proteome</keyword>
<organism evidence="2 3">
    <name type="scientific">Jeotgalibacillus marinus</name>
    <dbReference type="NCBI Taxonomy" id="86667"/>
    <lineage>
        <taxon>Bacteria</taxon>
        <taxon>Bacillati</taxon>
        <taxon>Bacillota</taxon>
        <taxon>Bacilli</taxon>
        <taxon>Bacillales</taxon>
        <taxon>Caryophanaceae</taxon>
        <taxon>Jeotgalibacillus</taxon>
    </lineage>
</organism>
<keyword evidence="1" id="KW-0812">Transmembrane</keyword>
<accession>A0ABV3Q7U7</accession>
<feature type="transmembrane region" description="Helical" evidence="1">
    <location>
        <begin position="6"/>
        <end position="22"/>
    </location>
</feature>
<proteinExistence type="predicted"/>
<dbReference type="Proteomes" id="UP001556040">
    <property type="component" value="Unassembled WGS sequence"/>
</dbReference>
<dbReference type="RefSeq" id="WP_367780386.1">
    <property type="nucleotide sequence ID" value="NZ_JBFMIA010000017.1"/>
</dbReference>
<keyword evidence="1" id="KW-0472">Membrane</keyword>
<name>A0ABV3Q7U7_9BACL</name>
<evidence type="ECO:0000256" key="1">
    <source>
        <dbReference type="SAM" id="Phobius"/>
    </source>
</evidence>
<evidence type="ECO:0000313" key="3">
    <source>
        <dbReference type="Proteomes" id="UP001556040"/>
    </source>
</evidence>